<evidence type="ECO:0000313" key="5">
    <source>
        <dbReference type="EMBL" id="KHN14951.1"/>
    </source>
</evidence>
<evidence type="ECO:0000256" key="1">
    <source>
        <dbReference type="ARBA" id="ARBA00022737"/>
    </source>
</evidence>
<name>A0A0B2Q010_GLYSO</name>
<proteinExistence type="predicted"/>
<evidence type="ECO:0000259" key="4">
    <source>
        <dbReference type="Pfam" id="PF18052"/>
    </source>
</evidence>
<dbReference type="InterPro" id="IPR041118">
    <property type="entry name" value="Rx_N"/>
</dbReference>
<reference evidence="5" key="1">
    <citation type="submission" date="2014-07" db="EMBL/GenBank/DDBJ databases">
        <title>Identification of a novel salt tolerance gene in wild soybean by whole-genome sequencing.</title>
        <authorList>
            <person name="Lam H.-M."/>
            <person name="Qi X."/>
            <person name="Li M.-W."/>
            <person name="Liu X."/>
            <person name="Xie M."/>
            <person name="Ni M."/>
            <person name="Xu X."/>
        </authorList>
    </citation>
    <scope>NUCLEOTIDE SEQUENCE [LARGE SCALE GENOMIC DNA]</scope>
    <source>
        <tissue evidence="5">Root</tissue>
    </source>
</reference>
<accession>A0A0B2Q010</accession>
<dbReference type="EMBL" id="KN661445">
    <property type="protein sequence ID" value="KHN14951.1"/>
    <property type="molecule type" value="Genomic_DNA"/>
</dbReference>
<sequence length="111" mass="12831">MAELFLFSIAESLITKLASHAFQEASRVVGLYDHLRDLKKTLSLVKAVLLDAEQKQEHNHELQEWLRQLKSVFYDAEDNVLDEFECQTLRKQLLKAHGTIKDEEIHSPQNG</sequence>
<dbReference type="Proteomes" id="UP000053555">
    <property type="component" value="Unassembled WGS sequence"/>
</dbReference>
<dbReference type="AlphaFoldDB" id="A0A0B2Q010"/>
<protein>
    <submittedName>
        <fullName evidence="5">Putative disease resistance protein</fullName>
    </submittedName>
</protein>
<gene>
    <name evidence="5" type="ORF">glysoja_024071</name>
</gene>
<evidence type="ECO:0000256" key="3">
    <source>
        <dbReference type="ARBA" id="ARBA00022821"/>
    </source>
</evidence>
<dbReference type="Pfam" id="PF18052">
    <property type="entry name" value="Rx_N"/>
    <property type="match status" value="1"/>
</dbReference>
<dbReference type="GO" id="GO:0006952">
    <property type="term" value="P:defense response"/>
    <property type="evidence" value="ECO:0007669"/>
    <property type="project" value="UniProtKB-KW"/>
</dbReference>
<dbReference type="GO" id="GO:0000166">
    <property type="term" value="F:nucleotide binding"/>
    <property type="evidence" value="ECO:0007669"/>
    <property type="project" value="UniProtKB-KW"/>
</dbReference>
<feature type="domain" description="Disease resistance N-terminal" evidence="4">
    <location>
        <begin position="11"/>
        <end position="95"/>
    </location>
</feature>
<evidence type="ECO:0000256" key="2">
    <source>
        <dbReference type="ARBA" id="ARBA00022741"/>
    </source>
</evidence>
<organism evidence="5">
    <name type="scientific">Glycine soja</name>
    <name type="common">Wild soybean</name>
    <dbReference type="NCBI Taxonomy" id="3848"/>
    <lineage>
        <taxon>Eukaryota</taxon>
        <taxon>Viridiplantae</taxon>
        <taxon>Streptophyta</taxon>
        <taxon>Embryophyta</taxon>
        <taxon>Tracheophyta</taxon>
        <taxon>Spermatophyta</taxon>
        <taxon>Magnoliopsida</taxon>
        <taxon>eudicotyledons</taxon>
        <taxon>Gunneridae</taxon>
        <taxon>Pentapetalae</taxon>
        <taxon>rosids</taxon>
        <taxon>fabids</taxon>
        <taxon>Fabales</taxon>
        <taxon>Fabaceae</taxon>
        <taxon>Papilionoideae</taxon>
        <taxon>50 kb inversion clade</taxon>
        <taxon>NPAAA clade</taxon>
        <taxon>indigoferoid/millettioid clade</taxon>
        <taxon>Phaseoleae</taxon>
        <taxon>Glycine</taxon>
        <taxon>Glycine subgen. Soja</taxon>
    </lineage>
</organism>
<dbReference type="Gene3D" id="1.20.5.4130">
    <property type="match status" value="1"/>
</dbReference>
<keyword evidence="2" id="KW-0547">Nucleotide-binding</keyword>
<keyword evidence="3" id="KW-0611">Plant defense</keyword>
<keyword evidence="1" id="KW-0677">Repeat</keyword>